<name>A0A5D4GQG7_9HYPH</name>
<dbReference type="Pfam" id="PF06073">
    <property type="entry name" value="DUF934"/>
    <property type="match status" value="1"/>
</dbReference>
<organism evidence="1 2">
    <name type="scientific">Neoaquamicrobium microcysteis</name>
    <dbReference type="NCBI Taxonomy" id="2682781"/>
    <lineage>
        <taxon>Bacteria</taxon>
        <taxon>Pseudomonadati</taxon>
        <taxon>Pseudomonadota</taxon>
        <taxon>Alphaproteobacteria</taxon>
        <taxon>Hyphomicrobiales</taxon>
        <taxon>Phyllobacteriaceae</taxon>
        <taxon>Neoaquamicrobium</taxon>
    </lineage>
</organism>
<gene>
    <name evidence="1" type="ORF">FY036_22250</name>
</gene>
<dbReference type="AlphaFoldDB" id="A0A5D4GQG7"/>
<dbReference type="PIRSF" id="PIRSF030820">
    <property type="entry name" value="UCP030820"/>
    <property type="match status" value="1"/>
</dbReference>
<evidence type="ECO:0000313" key="2">
    <source>
        <dbReference type="Proteomes" id="UP000323258"/>
    </source>
</evidence>
<reference evidence="1 2" key="1">
    <citation type="submission" date="2019-08" db="EMBL/GenBank/DDBJ databases">
        <authorList>
            <person name="Seo Y.L."/>
        </authorList>
    </citation>
    <scope>NUCLEOTIDE SEQUENCE [LARGE SCALE GENOMIC DNA]</scope>
    <source>
        <strain evidence="1 2">MaA-C15</strain>
    </source>
</reference>
<dbReference type="EMBL" id="VSZS01000068">
    <property type="protein sequence ID" value="TYR29575.1"/>
    <property type="molecule type" value="Genomic_DNA"/>
</dbReference>
<dbReference type="RefSeq" id="WP_148916884.1">
    <property type="nucleotide sequence ID" value="NZ_VSZS01000068.1"/>
</dbReference>
<protein>
    <submittedName>
        <fullName evidence="1">DUF934 domain-containing protein</fullName>
    </submittedName>
</protein>
<accession>A0A5D4GQG7</accession>
<comment type="caution">
    <text evidence="1">The sequence shown here is derived from an EMBL/GenBank/DDBJ whole genome shotgun (WGS) entry which is preliminary data.</text>
</comment>
<reference evidence="1 2" key="2">
    <citation type="submission" date="2019-09" db="EMBL/GenBank/DDBJ databases">
        <title>Mesorhizobium sp. MaA-C15 isolated from Microcystis aeruginosa.</title>
        <authorList>
            <person name="Jeong S.E."/>
            <person name="Jin H.M."/>
            <person name="Jeon C.O."/>
        </authorList>
    </citation>
    <scope>NUCLEOTIDE SEQUENCE [LARGE SCALE GENOMIC DNA]</scope>
    <source>
        <strain evidence="1 2">MaA-C15</strain>
    </source>
</reference>
<dbReference type="Proteomes" id="UP000323258">
    <property type="component" value="Unassembled WGS sequence"/>
</dbReference>
<sequence>MSDTDTPTMRLWTQDGFREDEWQHAESAEALAGNRRIILPLAAFLALDHAAREAAEGRIGVHVLPSEALDALVPHLAVLPLVSLAFPAFNDGRSYSKAELLRGRHGYGGIVRASGDVLIDQIPLMIRTGFSEFEVTNETALRRLEEGRVGGIPFHYQPAATAGEQGAAYSWRRRPAA</sequence>
<evidence type="ECO:0000313" key="1">
    <source>
        <dbReference type="EMBL" id="TYR29575.1"/>
    </source>
</evidence>
<keyword evidence="2" id="KW-1185">Reference proteome</keyword>
<proteinExistence type="predicted"/>
<dbReference type="InterPro" id="IPR008318">
    <property type="entry name" value="UCP030820"/>
</dbReference>
<dbReference type="OrthoDB" id="9800421at2"/>